<evidence type="ECO:0000259" key="2">
    <source>
        <dbReference type="PROSITE" id="PS50110"/>
    </source>
</evidence>
<feature type="domain" description="Response regulatory" evidence="2">
    <location>
        <begin position="7"/>
        <end position="127"/>
    </location>
</feature>
<dbReference type="InterPro" id="IPR011990">
    <property type="entry name" value="TPR-like_helical_dom_sf"/>
</dbReference>
<proteinExistence type="predicted"/>
<dbReference type="Gene3D" id="1.25.40.10">
    <property type="entry name" value="Tetratricopeptide repeat domain"/>
    <property type="match status" value="2"/>
</dbReference>
<dbReference type="Pfam" id="PF00072">
    <property type="entry name" value="Response_reg"/>
    <property type="match status" value="1"/>
</dbReference>
<evidence type="ECO:0000313" key="3">
    <source>
        <dbReference type="EMBL" id="NDV93242.1"/>
    </source>
</evidence>
<evidence type="ECO:0000256" key="1">
    <source>
        <dbReference type="PROSITE-ProRule" id="PRU00169"/>
    </source>
</evidence>
<dbReference type="SMART" id="SM00448">
    <property type="entry name" value="REC"/>
    <property type="match status" value="1"/>
</dbReference>
<keyword evidence="4" id="KW-1185">Reference proteome</keyword>
<dbReference type="GO" id="GO:0000160">
    <property type="term" value="P:phosphorelay signal transduction system"/>
    <property type="evidence" value="ECO:0007669"/>
    <property type="project" value="InterPro"/>
</dbReference>
<feature type="modified residue" description="4-aspartylphosphate" evidence="1">
    <location>
        <position position="57"/>
    </location>
</feature>
<protein>
    <submittedName>
        <fullName evidence="3">Response regulator</fullName>
    </submittedName>
</protein>
<comment type="caution">
    <text evidence="3">The sequence shown here is derived from an EMBL/GenBank/DDBJ whole genome shotgun (WGS) entry which is preliminary data.</text>
</comment>
<dbReference type="CDD" id="cd17589">
    <property type="entry name" value="REC_TPR"/>
    <property type="match status" value="1"/>
</dbReference>
<dbReference type="RefSeq" id="WP_163088730.1">
    <property type="nucleotide sequence ID" value="NZ_JAAAWN010000059.1"/>
</dbReference>
<dbReference type="SUPFAM" id="SSF52172">
    <property type="entry name" value="CheY-like"/>
    <property type="match status" value="1"/>
</dbReference>
<dbReference type="EMBL" id="JAAAWN010000059">
    <property type="protein sequence ID" value="NDV93242.1"/>
    <property type="molecule type" value="Genomic_DNA"/>
</dbReference>
<reference evidence="3 4" key="1">
    <citation type="submission" date="2020-01" db="EMBL/GenBank/DDBJ databases">
        <authorList>
            <person name="Chen J."/>
            <person name="Zhu S."/>
            <person name="Yang J."/>
        </authorList>
    </citation>
    <scope>NUCLEOTIDE SEQUENCE [LARGE SCALE GENOMIC DNA]</scope>
    <source>
        <strain evidence="3 4">345S023</strain>
    </source>
</reference>
<dbReference type="InterPro" id="IPR052048">
    <property type="entry name" value="ST_Response_Regulator"/>
</dbReference>
<gene>
    <name evidence="3" type="ORF">GTH32_18920</name>
</gene>
<dbReference type="InterPro" id="IPR011006">
    <property type="entry name" value="CheY-like_superfamily"/>
</dbReference>
<organism evidence="3 4">
    <name type="scientific">Alteromonas profundi</name>
    <dbReference type="NCBI Taxonomy" id="2696062"/>
    <lineage>
        <taxon>Bacteria</taxon>
        <taxon>Pseudomonadati</taxon>
        <taxon>Pseudomonadota</taxon>
        <taxon>Gammaproteobacteria</taxon>
        <taxon>Alteromonadales</taxon>
        <taxon>Alteromonadaceae</taxon>
        <taxon>Alteromonas/Salinimonas group</taxon>
        <taxon>Alteromonas</taxon>
    </lineage>
</organism>
<dbReference type="AlphaFoldDB" id="A0A7X5RMP9"/>
<dbReference type="SMART" id="SM00028">
    <property type="entry name" value="TPR"/>
    <property type="match status" value="3"/>
</dbReference>
<keyword evidence="1" id="KW-0597">Phosphoprotein</keyword>
<dbReference type="PANTHER" id="PTHR43228">
    <property type="entry name" value="TWO-COMPONENT RESPONSE REGULATOR"/>
    <property type="match status" value="1"/>
</dbReference>
<dbReference type="PROSITE" id="PS50110">
    <property type="entry name" value="RESPONSE_REGULATORY"/>
    <property type="match status" value="1"/>
</dbReference>
<dbReference type="InterPro" id="IPR001789">
    <property type="entry name" value="Sig_transdc_resp-reg_receiver"/>
</dbReference>
<dbReference type="PANTHER" id="PTHR43228:SF1">
    <property type="entry name" value="TWO-COMPONENT RESPONSE REGULATOR ARR22"/>
    <property type="match status" value="1"/>
</dbReference>
<dbReference type="Gene3D" id="3.40.50.2300">
    <property type="match status" value="1"/>
</dbReference>
<accession>A0A7X5RMP9</accession>
<dbReference type="InterPro" id="IPR019734">
    <property type="entry name" value="TPR_rpt"/>
</dbReference>
<name>A0A7X5RMP9_9ALTE</name>
<evidence type="ECO:0000313" key="4">
    <source>
        <dbReference type="Proteomes" id="UP000470213"/>
    </source>
</evidence>
<dbReference type="Proteomes" id="UP000470213">
    <property type="component" value="Unassembled WGS sequence"/>
</dbReference>
<dbReference type="Pfam" id="PF13432">
    <property type="entry name" value="TPR_16"/>
    <property type="match status" value="1"/>
</dbReference>
<sequence>MNFSDKHVLIVEDQRPFLVLLRGLLHSMGASNVVTKSSAEKALSVCRKQKFDVIVCDLHLGSNKKNGFEFVEELRVRRLAKPTSVFIIISADSARPVVLGSIERRPDDFLIKPFSQAQLKTRITRAWQKRQFLAPVYHQMAQQNIDAAIDVCETLLANPSPYKGTCEQLLVELYWQSKQPDKALDVLTPYLSGKPIMWAQVALGKTYLQLKDYDKAIEMAEMVIKRNRFSPDAQDILAQASDGKNQGELAISAIKEAIKLSPFSLTRHFQACEIARNYSDYLLASASSLAIWDLSKRTAHYDSLHWCGYVRSLLDVAEYTDDKGQRNRYQQEALLAVQRGKFDEYLQRLTDEFDVGIFTTIINARVNVLDGKMLDAKRQLSRSQLAIEEKYDSPPTAFIPDSVKVMYDLGEYEDAIQLKDLLKQRGLPLDPNSTAMLASEELKARQKLADYQKYNREGIQLYQQGEYKQARASFTLAQEIAPVNVGVTLNLLQCISQIFTQTGTTTPGLMHECRRLYKIIDDMPLKQQHEEKYLALKQDINSFVK</sequence>
<dbReference type="SUPFAM" id="SSF48452">
    <property type="entry name" value="TPR-like"/>
    <property type="match status" value="1"/>
</dbReference>